<dbReference type="EMBL" id="BMAO01029804">
    <property type="protein sequence ID" value="GFR34018.1"/>
    <property type="molecule type" value="Genomic_DNA"/>
</dbReference>
<gene>
    <name evidence="6" type="primary">pol</name>
    <name evidence="6" type="ORF">TNCT_476561</name>
</gene>
<evidence type="ECO:0000313" key="7">
    <source>
        <dbReference type="Proteomes" id="UP000887116"/>
    </source>
</evidence>
<dbReference type="PANTHER" id="PTHR37984">
    <property type="entry name" value="PROTEIN CBG26694"/>
    <property type="match status" value="1"/>
</dbReference>
<sequence>MAYLGKAKKKDLFLVAIELGETVSGDMRVIELKQIIIGSKHYEDEFVKNLLESIMTERIENEDLEKQTLAREIQLEKEAREREFQILQQNKEIEKQQLELECLRAKQNTVVTKSVDEWATITSPKDLVEKIEEFEDAKKTIGGKMKLGDHKLRTADRQISDSHSHGKFLKGNTTFQGTHLKNHNDARNSGKAPEWNFDKRKRLQCYECGSFNHLRPQCPNLKTHKADLCRIGGKSEGSLLDPYTLEGRVNGFRKSILRDTGATVDVICQKYVGRDRMKGEHVWVRHLLDDHMTCLPIAEVDIECDLGKVTSKAAVIGNHLDQGRYILGNQTAALLQGIKENCSSHVGKVNTVVTRSQTRQGKEKEILRESDQNAEQTELNLEEITDNSENEEILPPVDHCSPINPVTQIKSSTFIAEQRKSKELAPIIEIVEKGKQTDYGIKNGILIKKKINKEIVENNKLKERLDEEQIMKLGKVLVKFSTIFSNIPGKTNLVEHNIDLISDKRVQHKPYRMTNRQNEILKAEIERMLKYKIIEPGPSEYTSPMILVETPGRDPRPCIDYRKLNEMTRTEFYPIPNIEQRVETVAAAKFITLIDLTKGYWQIPLSPKAQKIAAFATSFGVYRPLRMPFGLKNAPYYFSQMMSEILSGCEKYATPYLDDIAIFSETWEEHLEHLEEILNRLKKANLTIKPSKCKFAQQEVQYLGHIV</sequence>
<dbReference type="InterPro" id="IPR000477">
    <property type="entry name" value="RT_dom"/>
</dbReference>
<reference evidence="6" key="1">
    <citation type="submission" date="2020-07" db="EMBL/GenBank/DDBJ databases">
        <title>Multicomponent nature underlies the extraordinary mechanical properties of spider dragline silk.</title>
        <authorList>
            <person name="Kono N."/>
            <person name="Nakamura H."/>
            <person name="Mori M."/>
            <person name="Yoshida Y."/>
            <person name="Ohtoshi R."/>
            <person name="Malay A.D."/>
            <person name="Moran D.A.P."/>
            <person name="Tomita M."/>
            <person name="Numata K."/>
            <person name="Arakawa K."/>
        </authorList>
    </citation>
    <scope>NUCLEOTIDE SEQUENCE</scope>
</reference>
<dbReference type="Pfam" id="PF00078">
    <property type="entry name" value="RVT_1"/>
    <property type="match status" value="1"/>
</dbReference>
<keyword evidence="2" id="KW-0175">Coiled coil</keyword>
<dbReference type="Proteomes" id="UP000887116">
    <property type="component" value="Unassembled WGS sequence"/>
</dbReference>
<feature type="domain" description="Reverse transcriptase" evidence="5">
    <location>
        <begin position="529"/>
        <end position="707"/>
    </location>
</feature>
<dbReference type="OrthoDB" id="6414225at2759"/>
<accession>A0A8X6I2E7</accession>
<evidence type="ECO:0000259" key="5">
    <source>
        <dbReference type="PROSITE" id="PS50878"/>
    </source>
</evidence>
<dbReference type="InterPro" id="IPR050951">
    <property type="entry name" value="Retrovirus_Pol_polyprotein"/>
</dbReference>
<dbReference type="Gene3D" id="3.30.70.270">
    <property type="match status" value="1"/>
</dbReference>
<dbReference type="InterPro" id="IPR043128">
    <property type="entry name" value="Rev_trsase/Diguanyl_cyclase"/>
</dbReference>
<feature type="non-terminal residue" evidence="6">
    <location>
        <position position="707"/>
    </location>
</feature>
<dbReference type="CDD" id="cd01647">
    <property type="entry name" value="RT_LTR"/>
    <property type="match status" value="1"/>
</dbReference>
<evidence type="ECO:0000256" key="1">
    <source>
        <dbReference type="PROSITE-ProRule" id="PRU00047"/>
    </source>
</evidence>
<organism evidence="6 7">
    <name type="scientific">Trichonephila clavata</name>
    <name type="common">Joro spider</name>
    <name type="synonym">Nephila clavata</name>
    <dbReference type="NCBI Taxonomy" id="2740835"/>
    <lineage>
        <taxon>Eukaryota</taxon>
        <taxon>Metazoa</taxon>
        <taxon>Ecdysozoa</taxon>
        <taxon>Arthropoda</taxon>
        <taxon>Chelicerata</taxon>
        <taxon>Arachnida</taxon>
        <taxon>Araneae</taxon>
        <taxon>Araneomorphae</taxon>
        <taxon>Entelegynae</taxon>
        <taxon>Araneoidea</taxon>
        <taxon>Nephilidae</taxon>
        <taxon>Trichonephila</taxon>
    </lineage>
</organism>
<keyword evidence="1" id="KW-0863">Zinc-finger</keyword>
<dbReference type="GO" id="GO:0071897">
    <property type="term" value="P:DNA biosynthetic process"/>
    <property type="evidence" value="ECO:0007669"/>
    <property type="project" value="UniProtKB-ARBA"/>
</dbReference>
<dbReference type="InterPro" id="IPR043502">
    <property type="entry name" value="DNA/RNA_pol_sf"/>
</dbReference>
<dbReference type="SUPFAM" id="SSF56672">
    <property type="entry name" value="DNA/RNA polymerases"/>
    <property type="match status" value="1"/>
</dbReference>
<evidence type="ECO:0000259" key="4">
    <source>
        <dbReference type="PROSITE" id="PS50158"/>
    </source>
</evidence>
<keyword evidence="1" id="KW-0479">Metal-binding</keyword>
<dbReference type="Gene3D" id="3.10.10.10">
    <property type="entry name" value="HIV Type 1 Reverse Transcriptase, subunit A, domain 1"/>
    <property type="match status" value="1"/>
</dbReference>
<dbReference type="PROSITE" id="PS50158">
    <property type="entry name" value="ZF_CCHC"/>
    <property type="match status" value="1"/>
</dbReference>
<dbReference type="GO" id="GO:0003676">
    <property type="term" value="F:nucleic acid binding"/>
    <property type="evidence" value="ECO:0007669"/>
    <property type="project" value="InterPro"/>
</dbReference>
<feature type="region of interest" description="Disordered" evidence="3">
    <location>
        <begin position="158"/>
        <end position="193"/>
    </location>
</feature>
<dbReference type="GO" id="GO:0008270">
    <property type="term" value="F:zinc ion binding"/>
    <property type="evidence" value="ECO:0007669"/>
    <property type="project" value="UniProtKB-KW"/>
</dbReference>
<name>A0A8X6I2E7_TRICU</name>
<comment type="caution">
    <text evidence="6">The sequence shown here is derived from an EMBL/GenBank/DDBJ whole genome shotgun (WGS) entry which is preliminary data.</text>
</comment>
<dbReference type="PANTHER" id="PTHR37984:SF5">
    <property type="entry name" value="PROTEIN NYNRIN-LIKE"/>
    <property type="match status" value="1"/>
</dbReference>
<dbReference type="AlphaFoldDB" id="A0A8X6I2E7"/>
<keyword evidence="1" id="KW-0862">Zinc</keyword>
<keyword evidence="7" id="KW-1185">Reference proteome</keyword>
<protein>
    <submittedName>
        <fullName evidence="6">Retrovirus-related Pol polyprotein from transposon 297</fullName>
    </submittedName>
</protein>
<evidence type="ECO:0000256" key="3">
    <source>
        <dbReference type="SAM" id="MobiDB-lite"/>
    </source>
</evidence>
<evidence type="ECO:0000256" key="2">
    <source>
        <dbReference type="SAM" id="Coils"/>
    </source>
</evidence>
<proteinExistence type="predicted"/>
<feature type="domain" description="CCHC-type" evidence="4">
    <location>
        <begin position="205"/>
        <end position="220"/>
    </location>
</feature>
<dbReference type="PROSITE" id="PS50878">
    <property type="entry name" value="RT_POL"/>
    <property type="match status" value="1"/>
</dbReference>
<feature type="coiled-coil region" evidence="2">
    <location>
        <begin position="47"/>
        <end position="108"/>
    </location>
</feature>
<feature type="coiled-coil region" evidence="2">
    <location>
        <begin position="367"/>
        <end position="394"/>
    </location>
</feature>
<evidence type="ECO:0000313" key="6">
    <source>
        <dbReference type="EMBL" id="GFR34018.1"/>
    </source>
</evidence>
<dbReference type="InterPro" id="IPR001878">
    <property type="entry name" value="Znf_CCHC"/>
</dbReference>